<evidence type="ECO:0000256" key="1">
    <source>
        <dbReference type="SAM" id="Phobius"/>
    </source>
</evidence>
<dbReference type="Proteomes" id="UP000320300">
    <property type="component" value="Unassembled WGS sequence"/>
</dbReference>
<gene>
    <name evidence="2" type="ORF">SAMN06265348_110152</name>
</gene>
<sequence>MLTGYIFLLFEIVLVEFVQALSGLKRINSTNMRKLLLAISTVISFSAYAQENTLLTQTLWQGTPDVNTVKTAVIKLNSWPYPCLSGKSLVT</sequence>
<keyword evidence="3" id="KW-1185">Reference proteome</keyword>
<keyword evidence="1" id="KW-0472">Membrane</keyword>
<keyword evidence="1" id="KW-0812">Transmembrane</keyword>
<dbReference type="AlphaFoldDB" id="A0A521F502"/>
<protein>
    <submittedName>
        <fullName evidence="2">Uncharacterized protein</fullName>
    </submittedName>
</protein>
<feature type="transmembrane region" description="Helical" evidence="1">
    <location>
        <begin position="6"/>
        <end position="24"/>
    </location>
</feature>
<proteinExistence type="predicted"/>
<accession>A0A521F502</accession>
<organism evidence="2 3">
    <name type="scientific">Pedobacter westerhofensis</name>
    <dbReference type="NCBI Taxonomy" id="425512"/>
    <lineage>
        <taxon>Bacteria</taxon>
        <taxon>Pseudomonadati</taxon>
        <taxon>Bacteroidota</taxon>
        <taxon>Sphingobacteriia</taxon>
        <taxon>Sphingobacteriales</taxon>
        <taxon>Sphingobacteriaceae</taxon>
        <taxon>Pedobacter</taxon>
    </lineage>
</organism>
<keyword evidence="1" id="KW-1133">Transmembrane helix</keyword>
<evidence type="ECO:0000313" key="2">
    <source>
        <dbReference type="EMBL" id="SMO91245.1"/>
    </source>
</evidence>
<dbReference type="EMBL" id="FXTN01000010">
    <property type="protein sequence ID" value="SMO91245.1"/>
    <property type="molecule type" value="Genomic_DNA"/>
</dbReference>
<evidence type="ECO:0000313" key="3">
    <source>
        <dbReference type="Proteomes" id="UP000320300"/>
    </source>
</evidence>
<name>A0A521F502_9SPHI</name>
<reference evidence="2 3" key="1">
    <citation type="submission" date="2017-05" db="EMBL/GenBank/DDBJ databases">
        <authorList>
            <person name="Varghese N."/>
            <person name="Submissions S."/>
        </authorList>
    </citation>
    <scope>NUCLEOTIDE SEQUENCE [LARGE SCALE GENOMIC DNA]</scope>
    <source>
        <strain evidence="2 3">DSM 19036</strain>
    </source>
</reference>